<comment type="cofactor">
    <cofactor evidence="1">
        <name>Zn(2+)</name>
        <dbReference type="ChEBI" id="CHEBI:29105"/>
    </cofactor>
</comment>
<evidence type="ECO:0000256" key="8">
    <source>
        <dbReference type="ARBA" id="ARBA00022741"/>
    </source>
</evidence>
<evidence type="ECO:0000256" key="10">
    <source>
        <dbReference type="ARBA" id="ARBA00022840"/>
    </source>
</evidence>
<evidence type="ECO:0000259" key="20">
    <source>
        <dbReference type="PROSITE" id="PS51196"/>
    </source>
</evidence>
<dbReference type="CDD" id="cd18803">
    <property type="entry name" value="SF2_C_secA"/>
    <property type="match status" value="1"/>
</dbReference>
<feature type="domain" description="SecA family profile" evidence="20">
    <location>
        <begin position="2"/>
        <end position="625"/>
    </location>
</feature>
<evidence type="ECO:0000256" key="15">
    <source>
        <dbReference type="HAMAP-Rule" id="MF_01382"/>
    </source>
</evidence>
<dbReference type="Gene3D" id="3.10.450.50">
    <property type="match status" value="1"/>
</dbReference>
<feature type="region of interest" description="Disordered" evidence="17">
    <location>
        <begin position="903"/>
        <end position="937"/>
    </location>
</feature>
<dbReference type="RefSeq" id="WP_343978975.1">
    <property type="nucleotide sequence ID" value="NZ_BAAAGK010000176.1"/>
</dbReference>
<dbReference type="PANTHER" id="PTHR30612">
    <property type="entry name" value="SECA INNER MEMBRANE COMPONENT OF SEC PROTEIN SECRETION SYSTEM"/>
    <property type="match status" value="1"/>
</dbReference>
<dbReference type="PROSITE" id="PS01312">
    <property type="entry name" value="SECA"/>
    <property type="match status" value="1"/>
</dbReference>
<dbReference type="PROSITE" id="PS51196">
    <property type="entry name" value="SECA_MOTOR_DEAD"/>
    <property type="match status" value="1"/>
</dbReference>
<dbReference type="PROSITE" id="PS51194">
    <property type="entry name" value="HELICASE_CTER"/>
    <property type="match status" value="1"/>
</dbReference>
<dbReference type="Pfam" id="PF02810">
    <property type="entry name" value="SEC-C"/>
    <property type="match status" value="1"/>
</dbReference>
<keyword evidence="6 15" id="KW-0963">Cytoplasm</keyword>
<comment type="subunit">
    <text evidence="15">Monomer and homodimer. Part of the essential Sec protein translocation apparatus which comprises SecA, SecYEG and auxiliary proteins SecDF. Other proteins may also be involved.</text>
</comment>
<keyword evidence="14 15" id="KW-0472">Membrane</keyword>
<dbReference type="SUPFAM" id="SSF81886">
    <property type="entry name" value="Helical scaffold and wing domains of SecA"/>
    <property type="match status" value="1"/>
</dbReference>
<keyword evidence="11 15" id="KW-0653">Protein transport</keyword>
<sequence>MPAFLDKILRAGEGKLLRKLKRIADQVNSIEDDFTSLTDAELRALTADYKQRYADGESLDDLLPEAFATVREASRRVLGKRHFDVQIMGGANLHMGNISEMRTGEGKTLTCTLPTYLNAISGKGVHVITVNDYLAKRDGDEMGRIHRFLGLEVGVILANMPSDERRKQYNADITYGTNNEFGFDYLRDNMAWSLEECVQRGHHFAVVDEVDSILIDEARTPLIISGPGEQSGKWYSEFAKIVPRLRRGTEGKDGEENTGDYAVDEKKRTVGIFESGVEKVEDWLGIENLYKPEHTHLVGFLNNALKAKELYKKDKDYIVVDGEVLIVDEFTGRVLHGRRYNEGMHQAIEAKEGVKIKDENQTLATITLQNYFRLYETLSGMTGTAATEANEFHQTYKLGVVPIPTNRPMIRKDQADVVYKTEDAKFLASVEDIKERYEKGQPVLVGTTSVAKSERLAKELKRKGIKHEVLNAKNHAREAAIIAEAGRKHAVTVATNMAGRGTDIMLGGNPDFRADLELRSRGLDPVETPEEYEKAWGEALEKAKEAVKAEHDEVTELGGLYVLGTERHESRRIDNQLRGRSGRQGDPGESRFYLSLEDDLMRLFNSARVEMIMTRLNIPDDVPIESGIVSKAIASAQHQVEQQNFEIRKNVLKYDEVMNRQRKVIYAERHRVLEGADLHEQIRGFVNDVIDEYIAGATAEGFAEEWDLDKLWKALGQLYPISITADELIEEAGGREELTAQFLNERVKADAMAAYDRREEEINAQAMNPEGMRVLERRVILSVLDRKWREHLYEMDYLQEGIGLRAMAQRDPLIEYQREGFEMFSQMLEGIKEESVGYLFNLEVEVQSNPIVEEAEPSEDVAIAETRSIIARGLRGPQRPAELEYTAPGESGEVEHTRIRTKAERDAYGNVERNAPCPCGSGKKYKRCHGDPKNVEV</sequence>
<dbReference type="SUPFAM" id="SSF52540">
    <property type="entry name" value="P-loop containing nucleoside triphosphate hydrolases"/>
    <property type="match status" value="2"/>
</dbReference>
<dbReference type="Gene3D" id="3.40.50.300">
    <property type="entry name" value="P-loop containing nucleotide triphosphate hydrolases"/>
    <property type="match status" value="2"/>
</dbReference>
<dbReference type="InterPro" id="IPR000185">
    <property type="entry name" value="SecA"/>
</dbReference>
<dbReference type="NCBIfam" id="TIGR00963">
    <property type="entry name" value="secA"/>
    <property type="match status" value="1"/>
</dbReference>
<dbReference type="Gene3D" id="1.10.3060.10">
    <property type="entry name" value="Helical scaffold and wing domains of SecA"/>
    <property type="match status" value="1"/>
</dbReference>
<comment type="caution">
    <text evidence="21">The sequence shown here is derived from an EMBL/GenBank/DDBJ whole genome shotgun (WGS) entry which is preliminary data.</text>
</comment>
<name>A0ABW2T417_9ACTN</name>
<gene>
    <name evidence="15 21" type="primary">secA</name>
    <name evidence="21" type="ORF">ACFQVD_23835</name>
</gene>
<dbReference type="PRINTS" id="PR00906">
    <property type="entry name" value="SECA"/>
</dbReference>
<evidence type="ECO:0000256" key="6">
    <source>
        <dbReference type="ARBA" id="ARBA00022490"/>
    </source>
</evidence>
<keyword evidence="10 15" id="KW-0067">ATP-binding</keyword>
<dbReference type="InterPro" id="IPR004027">
    <property type="entry name" value="SEC_C_motif"/>
</dbReference>
<dbReference type="CDD" id="cd17928">
    <property type="entry name" value="DEXDc_SecA"/>
    <property type="match status" value="1"/>
</dbReference>
<reference evidence="22" key="1">
    <citation type="journal article" date="2019" name="Int. J. Syst. Evol. Microbiol.">
        <title>The Global Catalogue of Microorganisms (GCM) 10K type strain sequencing project: providing services to taxonomists for standard genome sequencing and annotation.</title>
        <authorList>
            <consortium name="The Broad Institute Genomics Platform"/>
            <consortium name="The Broad Institute Genome Sequencing Center for Infectious Disease"/>
            <person name="Wu L."/>
            <person name="Ma J."/>
        </authorList>
    </citation>
    <scope>NUCLEOTIDE SEQUENCE [LARGE SCALE GENOMIC DNA]</scope>
    <source>
        <strain evidence="22">JCM 10083</strain>
    </source>
</reference>
<dbReference type="Gene3D" id="3.90.1440.10">
    <property type="entry name" value="SecA, preprotein cross-linking domain"/>
    <property type="match status" value="1"/>
</dbReference>
<keyword evidence="12 15" id="KW-1278">Translocase</keyword>
<organism evidence="21 22">
    <name type="scientific">Streptosporangium amethystogenes subsp. fukuiense</name>
    <dbReference type="NCBI Taxonomy" id="698418"/>
    <lineage>
        <taxon>Bacteria</taxon>
        <taxon>Bacillati</taxon>
        <taxon>Actinomycetota</taxon>
        <taxon>Actinomycetes</taxon>
        <taxon>Streptosporangiales</taxon>
        <taxon>Streptosporangiaceae</taxon>
        <taxon>Streptosporangium</taxon>
    </lineage>
</organism>
<protein>
    <recommendedName>
        <fullName evidence="15 16">Protein translocase subunit SecA</fullName>
        <ecNumber evidence="15">7.4.2.8</ecNumber>
    </recommendedName>
</protein>
<evidence type="ECO:0000256" key="3">
    <source>
        <dbReference type="ARBA" id="ARBA00007650"/>
    </source>
</evidence>
<dbReference type="InterPro" id="IPR001650">
    <property type="entry name" value="Helicase_C-like"/>
</dbReference>
<comment type="catalytic activity">
    <reaction evidence="15">
        <text>ATP + H2O + cellular proteinSide 1 = ADP + phosphate + cellular proteinSide 2.</text>
        <dbReference type="EC" id="7.4.2.8"/>
    </reaction>
</comment>
<evidence type="ECO:0000256" key="2">
    <source>
        <dbReference type="ARBA" id="ARBA00004170"/>
    </source>
</evidence>
<dbReference type="InterPro" id="IPR011116">
    <property type="entry name" value="SecA_Wing/Scaffold"/>
</dbReference>
<dbReference type="InterPro" id="IPR036266">
    <property type="entry name" value="SecA_Wing/Scaffold_sf"/>
</dbReference>
<keyword evidence="4 15" id="KW-0813">Transport</keyword>
<keyword evidence="22" id="KW-1185">Reference proteome</keyword>
<dbReference type="Pfam" id="PF21090">
    <property type="entry name" value="P-loop_SecA"/>
    <property type="match status" value="1"/>
</dbReference>
<feature type="domain" description="Helicase ATP-binding" evidence="18">
    <location>
        <begin position="88"/>
        <end position="245"/>
    </location>
</feature>
<dbReference type="InterPro" id="IPR027417">
    <property type="entry name" value="P-loop_NTPase"/>
</dbReference>
<comment type="function">
    <text evidence="15">Part of the Sec protein translocase complex. Interacts with the SecYEG preprotein conducting channel. Has a central role in coupling the hydrolysis of ATP to the transfer of proteins into and across the cell membrane, serving as an ATP-driven molecular motor driving the stepwise translocation of polypeptide chains across the membrane.</text>
</comment>
<evidence type="ECO:0000256" key="7">
    <source>
        <dbReference type="ARBA" id="ARBA00022723"/>
    </source>
</evidence>
<dbReference type="InterPro" id="IPR020937">
    <property type="entry name" value="SecA_CS"/>
</dbReference>
<keyword evidence="5 15" id="KW-1003">Cell membrane</keyword>
<dbReference type="PANTHER" id="PTHR30612:SF0">
    <property type="entry name" value="CHLOROPLAST PROTEIN-TRANSPORTING ATPASE"/>
    <property type="match status" value="1"/>
</dbReference>
<accession>A0ABW2T417</accession>
<dbReference type="InterPro" id="IPR011130">
    <property type="entry name" value="SecA_preprotein_X-link_dom"/>
</dbReference>
<evidence type="ECO:0000256" key="12">
    <source>
        <dbReference type="ARBA" id="ARBA00022967"/>
    </source>
</evidence>
<dbReference type="InterPro" id="IPR044722">
    <property type="entry name" value="SecA_SF2_C"/>
</dbReference>
<evidence type="ECO:0000256" key="5">
    <source>
        <dbReference type="ARBA" id="ARBA00022475"/>
    </source>
</evidence>
<dbReference type="NCBIfam" id="NF009538">
    <property type="entry name" value="PRK12904.1"/>
    <property type="match status" value="1"/>
</dbReference>
<feature type="compositionally biased region" description="Basic and acidic residues" evidence="17">
    <location>
        <begin position="928"/>
        <end position="937"/>
    </location>
</feature>
<feature type="binding site" evidence="15">
    <location>
        <begin position="104"/>
        <end position="108"/>
    </location>
    <ligand>
        <name>ATP</name>
        <dbReference type="ChEBI" id="CHEBI:30616"/>
    </ligand>
</feature>
<evidence type="ECO:0000256" key="11">
    <source>
        <dbReference type="ARBA" id="ARBA00022927"/>
    </source>
</evidence>
<feature type="binding site" evidence="15">
    <location>
        <position position="503"/>
    </location>
    <ligand>
        <name>ATP</name>
        <dbReference type="ChEBI" id="CHEBI:30616"/>
    </ligand>
</feature>
<dbReference type="InterPro" id="IPR014001">
    <property type="entry name" value="Helicase_ATP-bd"/>
</dbReference>
<keyword evidence="8 15" id="KW-0547">Nucleotide-binding</keyword>
<dbReference type="InterPro" id="IPR036670">
    <property type="entry name" value="SecA_X-link_sf"/>
</dbReference>
<evidence type="ECO:0000256" key="9">
    <source>
        <dbReference type="ARBA" id="ARBA00022833"/>
    </source>
</evidence>
<feature type="domain" description="Helicase C-terminal" evidence="19">
    <location>
        <begin position="429"/>
        <end position="630"/>
    </location>
</feature>
<dbReference type="EC" id="7.4.2.8" evidence="15"/>
<dbReference type="Pfam" id="PF07517">
    <property type="entry name" value="SecA_DEAD"/>
    <property type="match status" value="1"/>
</dbReference>
<dbReference type="HAMAP" id="MF_01382">
    <property type="entry name" value="SecA"/>
    <property type="match status" value="1"/>
</dbReference>
<dbReference type="Proteomes" id="UP001596514">
    <property type="component" value="Unassembled WGS sequence"/>
</dbReference>
<evidence type="ECO:0000256" key="14">
    <source>
        <dbReference type="ARBA" id="ARBA00023136"/>
    </source>
</evidence>
<evidence type="ECO:0000256" key="4">
    <source>
        <dbReference type="ARBA" id="ARBA00022448"/>
    </source>
</evidence>
<evidence type="ECO:0000256" key="17">
    <source>
        <dbReference type="SAM" id="MobiDB-lite"/>
    </source>
</evidence>
<proteinExistence type="inferred from homology"/>
<evidence type="ECO:0000259" key="18">
    <source>
        <dbReference type="PROSITE" id="PS51192"/>
    </source>
</evidence>
<evidence type="ECO:0000259" key="19">
    <source>
        <dbReference type="PROSITE" id="PS51194"/>
    </source>
</evidence>
<keyword evidence="7" id="KW-0479">Metal-binding</keyword>
<evidence type="ECO:0000313" key="22">
    <source>
        <dbReference type="Proteomes" id="UP001596514"/>
    </source>
</evidence>
<keyword evidence="13 15" id="KW-0811">Translocation</keyword>
<dbReference type="InterPro" id="IPR011115">
    <property type="entry name" value="SecA_DEAD"/>
</dbReference>
<feature type="binding site" evidence="15">
    <location>
        <position position="86"/>
    </location>
    <ligand>
        <name>ATP</name>
        <dbReference type="ChEBI" id="CHEBI:30616"/>
    </ligand>
</feature>
<evidence type="ECO:0000256" key="13">
    <source>
        <dbReference type="ARBA" id="ARBA00023010"/>
    </source>
</evidence>
<dbReference type="Pfam" id="PF01043">
    <property type="entry name" value="SecA_PP_bind"/>
    <property type="match status" value="1"/>
</dbReference>
<keyword evidence="9" id="KW-0862">Zinc</keyword>
<dbReference type="PROSITE" id="PS51192">
    <property type="entry name" value="HELICASE_ATP_BIND_1"/>
    <property type="match status" value="1"/>
</dbReference>
<dbReference type="InterPro" id="IPR014018">
    <property type="entry name" value="SecA_motor_DEAD"/>
</dbReference>
<dbReference type="EMBL" id="JBHTEE010000001">
    <property type="protein sequence ID" value="MFC7603142.1"/>
    <property type="molecule type" value="Genomic_DNA"/>
</dbReference>
<evidence type="ECO:0000256" key="1">
    <source>
        <dbReference type="ARBA" id="ARBA00001947"/>
    </source>
</evidence>
<dbReference type="SUPFAM" id="SSF81767">
    <property type="entry name" value="Pre-protein crosslinking domain of SecA"/>
    <property type="match status" value="1"/>
</dbReference>
<comment type="subcellular location">
    <subcellularLocation>
        <location evidence="15">Cell membrane</location>
        <topology evidence="15">Peripheral membrane protein</topology>
        <orientation evidence="15">Cytoplasmic side</orientation>
    </subcellularLocation>
    <subcellularLocation>
        <location evidence="15">Cytoplasm</location>
    </subcellularLocation>
    <subcellularLocation>
        <location evidence="2">Membrane</location>
        <topology evidence="2">Peripheral membrane protein</topology>
    </subcellularLocation>
    <text evidence="15">Distribution is 50-50.</text>
</comment>
<dbReference type="SMART" id="SM00958">
    <property type="entry name" value="SecA_PP_bind"/>
    <property type="match status" value="1"/>
</dbReference>
<evidence type="ECO:0000313" key="21">
    <source>
        <dbReference type="EMBL" id="MFC7603142.1"/>
    </source>
</evidence>
<comment type="similarity">
    <text evidence="3 15 16">Belongs to the SecA family.</text>
</comment>
<evidence type="ECO:0000256" key="16">
    <source>
        <dbReference type="RuleBase" id="RU003874"/>
    </source>
</evidence>
<dbReference type="SMART" id="SM00957">
    <property type="entry name" value="SecA_DEAD"/>
    <property type="match status" value="1"/>
</dbReference>
<dbReference type="Pfam" id="PF07516">
    <property type="entry name" value="SecA_SW"/>
    <property type="match status" value="1"/>
</dbReference>